<dbReference type="InterPro" id="IPR019587">
    <property type="entry name" value="Polyketide_cyclase/dehydratase"/>
</dbReference>
<dbReference type="Pfam" id="PF10604">
    <property type="entry name" value="Polyketide_cyc2"/>
    <property type="match status" value="1"/>
</dbReference>
<gene>
    <name evidence="1" type="ORF">NP596_04830</name>
</gene>
<dbReference type="InterPro" id="IPR023393">
    <property type="entry name" value="START-like_dom_sf"/>
</dbReference>
<dbReference type="Proteomes" id="UP001524586">
    <property type="component" value="Unassembled WGS sequence"/>
</dbReference>
<keyword evidence="2" id="KW-1185">Reference proteome</keyword>
<proteinExistence type="predicted"/>
<evidence type="ECO:0000313" key="2">
    <source>
        <dbReference type="Proteomes" id="UP001524586"/>
    </source>
</evidence>
<dbReference type="EMBL" id="JANIBK010000015">
    <property type="protein sequence ID" value="MCQ8127780.1"/>
    <property type="molecule type" value="Genomic_DNA"/>
</dbReference>
<sequence>MLELVLILAAVAVVFGLVAARRPADFQVTRSALMAAPAPIVFEQVNNLQNWDAWSPWAKLDPKAHHVFEGPEAGAGAIMRWAGNNKVGEGSMTIVASQPCELIRFTLEFLKPFKATNTAEFTFKSEGGQTLVTWHMFGSNNFIGKAVSLFMNCDAMVGGQFEQGLAAIKAIVERA</sequence>
<comment type="caution">
    <text evidence="1">The sequence shown here is derived from an EMBL/GenBank/DDBJ whole genome shotgun (WGS) entry which is preliminary data.</text>
</comment>
<organism evidence="1 2">
    <name type="scientific">Methylomonas rivi</name>
    <dbReference type="NCBI Taxonomy" id="2952226"/>
    <lineage>
        <taxon>Bacteria</taxon>
        <taxon>Pseudomonadati</taxon>
        <taxon>Pseudomonadota</taxon>
        <taxon>Gammaproteobacteria</taxon>
        <taxon>Methylococcales</taxon>
        <taxon>Methylococcaceae</taxon>
        <taxon>Methylomonas</taxon>
    </lineage>
</organism>
<evidence type="ECO:0000313" key="1">
    <source>
        <dbReference type="EMBL" id="MCQ8127780.1"/>
    </source>
</evidence>
<protein>
    <submittedName>
        <fullName evidence="1">SRPBCC family protein</fullName>
    </submittedName>
</protein>
<reference evidence="1 2" key="1">
    <citation type="submission" date="2022-07" db="EMBL/GenBank/DDBJ databases">
        <title>Methylomonas rivi sp. nov., Methylomonas rosea sp. nov., Methylomonas aureus sp. nov. and Methylomonas subterranea sp. nov., four novel methanotrophs isolated from a freshwater creek and the deep terrestrial subsurface.</title>
        <authorList>
            <person name="Abin C."/>
            <person name="Sankaranarayanan K."/>
            <person name="Garner C."/>
            <person name="Sindelar R."/>
            <person name="Kotary K."/>
            <person name="Garner R."/>
            <person name="Barclay S."/>
            <person name="Lawson P."/>
            <person name="Krumholz L."/>
        </authorList>
    </citation>
    <scope>NUCLEOTIDE SEQUENCE [LARGE SCALE GENOMIC DNA]</scope>
    <source>
        <strain evidence="1 2">WSC-6</strain>
    </source>
</reference>
<dbReference type="Gene3D" id="3.30.530.20">
    <property type="match status" value="1"/>
</dbReference>
<dbReference type="CDD" id="cd07818">
    <property type="entry name" value="SRPBCC_1"/>
    <property type="match status" value="1"/>
</dbReference>
<name>A0ABT1U1V1_9GAMM</name>
<accession>A0ABT1U1V1</accession>
<dbReference type="SUPFAM" id="SSF55961">
    <property type="entry name" value="Bet v1-like"/>
    <property type="match status" value="1"/>
</dbReference>
<dbReference type="RefSeq" id="WP_256614129.1">
    <property type="nucleotide sequence ID" value="NZ_JANIBK010000015.1"/>
</dbReference>